<dbReference type="InterPro" id="IPR042070">
    <property type="entry name" value="PucR_C-HTH_sf"/>
</dbReference>
<dbReference type="Pfam" id="PF13556">
    <property type="entry name" value="HTH_30"/>
    <property type="match status" value="1"/>
</dbReference>
<dbReference type="InterPro" id="IPR025736">
    <property type="entry name" value="PucR_C-HTH_dom"/>
</dbReference>
<dbReference type="Proteomes" id="UP001256646">
    <property type="component" value="Unassembled WGS sequence"/>
</dbReference>
<sequence>MLSKELAQNIVNKVMGVIPYNVNIMNEKGVIIGSGDVSRIGSLHEGALEALKNKKAVEVFKDYEYTKAGVNIPILFRNKIMGVIGITGSPKIVSPFGRIVSVTAELLISQEYTLNQHIIKQKLTEEFIYEWLNINEEYTEEFIQRGMSLEIDIRIKRFVIVVQYDKSKLKEVNKFIDKNLKENEYSINISSNKIALLLKSERITSNKIIKFQDKIQELSIKIGIGRVHSIIINSLIDSVNALNIGNKLYEDKNIYLYDAVKFFHKMSLLINKDYEKEVIGNILQEIMGKELLETFLIYMKNNGERAKTANEIHIHRNTLNYRLEKIEEVTGLKFNDYLDLFQLITSYIGYKLNS</sequence>
<dbReference type="RefSeq" id="WP_252213461.1">
    <property type="nucleotide sequence ID" value="NZ_JAVJAN010000016.1"/>
</dbReference>
<dbReference type="EMBL" id="JAVJAN010000016">
    <property type="protein sequence ID" value="MDR5587266.1"/>
    <property type="molecule type" value="Genomic_DNA"/>
</dbReference>
<evidence type="ECO:0000313" key="3">
    <source>
        <dbReference type="EMBL" id="MDR5587266.1"/>
    </source>
</evidence>
<dbReference type="PANTHER" id="PTHR33744:SF16">
    <property type="entry name" value="CARBOHYDRATE DIACID REGULATOR"/>
    <property type="match status" value="1"/>
</dbReference>
<proteinExistence type="predicted"/>
<keyword evidence="4" id="KW-1185">Reference proteome</keyword>
<dbReference type="Pfam" id="PF05651">
    <property type="entry name" value="Diacid_rec"/>
    <property type="match status" value="1"/>
</dbReference>
<organism evidence="3 4">
    <name type="scientific">Clostridium aquiflavi</name>
    <dbReference type="NCBI Taxonomy" id="3073603"/>
    <lineage>
        <taxon>Bacteria</taxon>
        <taxon>Bacillati</taxon>
        <taxon>Bacillota</taxon>
        <taxon>Clostridia</taxon>
        <taxon>Eubacteriales</taxon>
        <taxon>Clostridiaceae</taxon>
        <taxon>Clostridium</taxon>
    </lineage>
</organism>
<evidence type="ECO:0000259" key="2">
    <source>
        <dbReference type="Pfam" id="PF13556"/>
    </source>
</evidence>
<dbReference type="Gene3D" id="1.10.10.2840">
    <property type="entry name" value="PucR C-terminal helix-turn-helix domain"/>
    <property type="match status" value="1"/>
</dbReference>
<dbReference type="InterPro" id="IPR051448">
    <property type="entry name" value="CdaR-like_regulators"/>
</dbReference>
<dbReference type="PANTHER" id="PTHR33744">
    <property type="entry name" value="CARBOHYDRATE DIACID REGULATOR"/>
    <property type="match status" value="1"/>
</dbReference>
<comment type="caution">
    <text evidence="3">The sequence shown here is derived from an EMBL/GenBank/DDBJ whole genome shotgun (WGS) entry which is preliminary data.</text>
</comment>
<evidence type="ECO:0000259" key="1">
    <source>
        <dbReference type="Pfam" id="PF05651"/>
    </source>
</evidence>
<accession>A0ABU1EFV1</accession>
<protein>
    <submittedName>
        <fullName evidence="3">Sugar diacid recognition domain-containing protein</fullName>
    </submittedName>
</protein>
<feature type="domain" description="PucR C-terminal helix-turn-helix" evidence="2">
    <location>
        <begin position="291"/>
        <end position="343"/>
    </location>
</feature>
<reference evidence="3 4" key="1">
    <citation type="submission" date="2023-09" db="EMBL/GenBank/DDBJ databases">
        <authorList>
            <person name="Zhai L."/>
        </authorList>
    </citation>
    <scope>NUCLEOTIDE SEQUENCE [LARGE SCALE GENOMIC DNA]</scope>
    <source>
        <strain evidence="3 4">5 N-1</strain>
    </source>
</reference>
<dbReference type="InterPro" id="IPR008599">
    <property type="entry name" value="Diacid_rec"/>
</dbReference>
<evidence type="ECO:0000313" key="4">
    <source>
        <dbReference type="Proteomes" id="UP001256646"/>
    </source>
</evidence>
<name>A0ABU1EFV1_9CLOT</name>
<feature type="domain" description="Putative sugar diacid recognition" evidence="1">
    <location>
        <begin position="2"/>
        <end position="131"/>
    </location>
</feature>
<gene>
    <name evidence="3" type="ORF">RGC78_07255</name>
</gene>